<evidence type="ECO:0000313" key="2">
    <source>
        <dbReference type="Proteomes" id="UP000177876"/>
    </source>
</evidence>
<proteinExistence type="predicted"/>
<dbReference type="SUPFAM" id="SSF52540">
    <property type="entry name" value="P-loop containing nucleoside triphosphate hydrolases"/>
    <property type="match status" value="1"/>
</dbReference>
<sequence length="194" mass="22237">MKTAITISRQMGSGGRRIAEMVAERLEWRLVGKELITEAARKSGTDERKIERVFEQRLSLQDRITFRERSEKYIDSMSHVIREVVGEGRVVILGRGAHIIMQGDSRIFRVHLVAELEVRIPRIAEQYKLKGKAGGHEARRMVINSDYARTAYHNYLFEADWNDPLLHDLVINTTSISIEQAADTVLEAFRIMGT</sequence>
<protein>
    <recommendedName>
        <fullName evidence="3">Cytidylate kinase-like family protein</fullName>
    </recommendedName>
</protein>
<reference evidence="1 2" key="1">
    <citation type="journal article" date="2016" name="Nat. Commun.">
        <title>Thousands of microbial genomes shed light on interconnected biogeochemical processes in an aquifer system.</title>
        <authorList>
            <person name="Anantharaman K."/>
            <person name="Brown C.T."/>
            <person name="Hug L.A."/>
            <person name="Sharon I."/>
            <person name="Castelle C.J."/>
            <person name="Probst A.J."/>
            <person name="Thomas B.C."/>
            <person name="Singh A."/>
            <person name="Wilkins M.J."/>
            <person name="Karaoz U."/>
            <person name="Brodie E.L."/>
            <person name="Williams K.H."/>
            <person name="Hubbard S.S."/>
            <person name="Banfield J.F."/>
        </authorList>
    </citation>
    <scope>NUCLEOTIDE SEQUENCE [LARGE SCALE GENOMIC DNA]</scope>
</reference>
<dbReference type="InterPro" id="IPR027417">
    <property type="entry name" value="P-loop_NTPase"/>
</dbReference>
<organism evidence="1 2">
    <name type="scientific">Candidatus Solincola sediminis</name>
    <dbReference type="NCBI Taxonomy" id="1797199"/>
    <lineage>
        <taxon>Bacteria</taxon>
        <taxon>Bacillati</taxon>
        <taxon>Actinomycetota</taxon>
        <taxon>Candidatus Geothermincolia</taxon>
        <taxon>Candidatus Geothermincolales</taxon>
        <taxon>Candidatus Geothermincolaceae</taxon>
        <taxon>Candidatus Solincola</taxon>
    </lineage>
</organism>
<dbReference type="Pfam" id="PF13189">
    <property type="entry name" value="Cytidylate_kin2"/>
    <property type="match status" value="1"/>
</dbReference>
<dbReference type="EMBL" id="MELK01000019">
    <property type="protein sequence ID" value="OFW58946.1"/>
    <property type="molecule type" value="Genomic_DNA"/>
</dbReference>
<dbReference type="AlphaFoldDB" id="A0A1F2WQ66"/>
<evidence type="ECO:0000313" key="1">
    <source>
        <dbReference type="EMBL" id="OFW58946.1"/>
    </source>
</evidence>
<gene>
    <name evidence="1" type="ORF">A2Y75_00185</name>
</gene>
<evidence type="ECO:0008006" key="3">
    <source>
        <dbReference type="Google" id="ProtNLM"/>
    </source>
</evidence>
<dbReference type="Proteomes" id="UP000177876">
    <property type="component" value="Unassembled WGS sequence"/>
</dbReference>
<comment type="caution">
    <text evidence="1">The sequence shown here is derived from an EMBL/GenBank/DDBJ whole genome shotgun (WGS) entry which is preliminary data.</text>
</comment>
<accession>A0A1F2WQ66</accession>
<name>A0A1F2WQ66_9ACTN</name>
<dbReference type="Gene3D" id="3.40.50.300">
    <property type="entry name" value="P-loop containing nucleotide triphosphate hydrolases"/>
    <property type="match status" value="1"/>
</dbReference>
<dbReference type="STRING" id="1797197.A2Y75_00185"/>